<dbReference type="GO" id="GO:0031508">
    <property type="term" value="P:pericentric heterochromatin formation"/>
    <property type="evidence" value="ECO:0007669"/>
    <property type="project" value="TreeGrafter"/>
</dbReference>
<dbReference type="GO" id="GO:0016787">
    <property type="term" value="F:hydrolase activity"/>
    <property type="evidence" value="ECO:0007669"/>
    <property type="project" value="UniProtKB-KW"/>
</dbReference>
<dbReference type="SUPFAM" id="SSF52540">
    <property type="entry name" value="P-loop containing nucleoside triphosphate hydrolases"/>
    <property type="match status" value="2"/>
</dbReference>
<dbReference type="GO" id="GO:0004386">
    <property type="term" value="F:helicase activity"/>
    <property type="evidence" value="ECO:0007669"/>
    <property type="project" value="UniProtKB-KW"/>
</dbReference>
<feature type="domain" description="Helicase ATP-binding" evidence="19">
    <location>
        <begin position="224"/>
        <end position="397"/>
    </location>
</feature>
<keyword evidence="11" id="KW-0805">Transcription regulation</keyword>
<dbReference type="GO" id="GO:0003682">
    <property type="term" value="F:chromatin binding"/>
    <property type="evidence" value="ECO:0007669"/>
    <property type="project" value="TreeGrafter"/>
</dbReference>
<keyword evidence="10" id="KW-0067">ATP-binding</keyword>
<dbReference type="Gene3D" id="3.40.50.10810">
    <property type="entry name" value="Tandem AAA-ATPase domain"/>
    <property type="match status" value="1"/>
</dbReference>
<dbReference type="GO" id="GO:0005721">
    <property type="term" value="C:pericentric heterochromatin"/>
    <property type="evidence" value="ECO:0007669"/>
    <property type="project" value="TreeGrafter"/>
</dbReference>
<dbReference type="SMART" id="SM00490">
    <property type="entry name" value="HELICc"/>
    <property type="match status" value="1"/>
</dbReference>
<dbReference type="SMART" id="SM00487">
    <property type="entry name" value="DEXDc"/>
    <property type="match status" value="1"/>
</dbReference>
<feature type="compositionally biased region" description="Basic and acidic residues" evidence="18">
    <location>
        <begin position="110"/>
        <end position="130"/>
    </location>
</feature>
<dbReference type="STRING" id="35525.A0A0P5A5F8"/>
<evidence type="ECO:0000313" key="21">
    <source>
        <dbReference type="EMBL" id="JAJ07223.1"/>
    </source>
</evidence>
<dbReference type="OrthoDB" id="448448at2759"/>
<evidence type="ECO:0000256" key="3">
    <source>
        <dbReference type="ARBA" id="ARBA00022473"/>
    </source>
</evidence>
<evidence type="ECO:0000256" key="14">
    <source>
        <dbReference type="ARBA" id="ARBA00023242"/>
    </source>
</evidence>
<dbReference type="Pfam" id="PF00176">
    <property type="entry name" value="SNF2-rel_dom"/>
    <property type="match status" value="1"/>
</dbReference>
<dbReference type="PANTHER" id="PTHR47161">
    <property type="entry name" value="LYMPHOID-SPECIFIC HELICASE"/>
    <property type="match status" value="1"/>
</dbReference>
<keyword evidence="15" id="KW-0131">Cell cycle</keyword>
<dbReference type="GO" id="GO:0044027">
    <property type="term" value="P:negative regulation of gene expression via chromosomal CpG island methylation"/>
    <property type="evidence" value="ECO:0007669"/>
    <property type="project" value="TreeGrafter"/>
</dbReference>
<dbReference type="InterPro" id="IPR038718">
    <property type="entry name" value="SNF2-like_sf"/>
</dbReference>
<dbReference type="PROSITE" id="PS51192">
    <property type="entry name" value="HELICASE_ATP_BIND_1"/>
    <property type="match status" value="1"/>
</dbReference>
<dbReference type="InterPro" id="IPR049730">
    <property type="entry name" value="SNF2/RAD54-like_C"/>
</dbReference>
<keyword evidence="12" id="KW-0175">Coiled coil</keyword>
<evidence type="ECO:0000256" key="13">
    <source>
        <dbReference type="ARBA" id="ARBA00023163"/>
    </source>
</evidence>
<dbReference type="InterPro" id="IPR000330">
    <property type="entry name" value="SNF2_N"/>
</dbReference>
<keyword evidence="3" id="KW-0217">Developmental protein</keyword>
<evidence type="ECO:0000256" key="9">
    <source>
        <dbReference type="ARBA" id="ARBA00022806"/>
    </source>
</evidence>
<dbReference type="Pfam" id="PF00271">
    <property type="entry name" value="Helicase_C"/>
    <property type="match status" value="1"/>
</dbReference>
<evidence type="ECO:0000256" key="15">
    <source>
        <dbReference type="ARBA" id="ARBA00023306"/>
    </source>
</evidence>
<keyword evidence="14" id="KW-0539">Nucleus</keyword>
<feature type="compositionally biased region" description="Basic and acidic residues" evidence="18">
    <location>
        <begin position="34"/>
        <end position="44"/>
    </location>
</feature>
<accession>A0A0P5A5F8</accession>
<name>A0A0P5A5F8_9CRUS</name>
<evidence type="ECO:0000256" key="17">
    <source>
        <dbReference type="ARBA" id="ARBA00081399"/>
    </source>
</evidence>
<organism evidence="21">
    <name type="scientific">Daphnia magna</name>
    <dbReference type="NCBI Taxonomy" id="35525"/>
    <lineage>
        <taxon>Eukaryota</taxon>
        <taxon>Metazoa</taxon>
        <taxon>Ecdysozoa</taxon>
        <taxon>Arthropoda</taxon>
        <taxon>Crustacea</taxon>
        <taxon>Branchiopoda</taxon>
        <taxon>Diplostraca</taxon>
        <taxon>Cladocera</taxon>
        <taxon>Anomopoda</taxon>
        <taxon>Daphniidae</taxon>
        <taxon>Daphnia</taxon>
    </lineage>
</organism>
<evidence type="ECO:0000256" key="7">
    <source>
        <dbReference type="ARBA" id="ARBA00022776"/>
    </source>
</evidence>
<comment type="subcellular location">
    <subcellularLocation>
        <location evidence="1">Nucleus</location>
    </subcellularLocation>
</comment>
<dbReference type="EMBL" id="LRGB01000311">
    <property type="protein sequence ID" value="KZS19881.1"/>
    <property type="molecule type" value="Genomic_DNA"/>
</dbReference>
<dbReference type="GO" id="GO:0005634">
    <property type="term" value="C:nucleus"/>
    <property type="evidence" value="ECO:0007669"/>
    <property type="project" value="UniProtKB-SubCell"/>
</dbReference>
<evidence type="ECO:0000259" key="20">
    <source>
        <dbReference type="PROSITE" id="PS51194"/>
    </source>
</evidence>
<dbReference type="InterPro" id="IPR027417">
    <property type="entry name" value="P-loop_NTPase"/>
</dbReference>
<dbReference type="CDD" id="cd18793">
    <property type="entry name" value="SF2_C_SNF"/>
    <property type="match status" value="1"/>
</dbReference>
<evidence type="ECO:0000256" key="10">
    <source>
        <dbReference type="ARBA" id="ARBA00022840"/>
    </source>
</evidence>
<evidence type="ECO:0000256" key="18">
    <source>
        <dbReference type="SAM" id="MobiDB-lite"/>
    </source>
</evidence>
<dbReference type="FunFam" id="3.40.50.10810:FF:000015">
    <property type="entry name" value="lymphoid-specific helicase isoform X1"/>
    <property type="match status" value="1"/>
</dbReference>
<dbReference type="InterPro" id="IPR014001">
    <property type="entry name" value="Helicase_ATP-bd"/>
</dbReference>
<keyword evidence="13" id="KW-0804">Transcription</keyword>
<keyword evidence="9 21" id="KW-0347">Helicase</keyword>
<dbReference type="AlphaFoldDB" id="A0A0P5A5F8"/>
<evidence type="ECO:0000256" key="8">
    <source>
        <dbReference type="ARBA" id="ARBA00022801"/>
    </source>
</evidence>
<dbReference type="Proteomes" id="UP000076858">
    <property type="component" value="Unassembled WGS sequence"/>
</dbReference>
<keyword evidence="4" id="KW-0597">Phosphoprotein</keyword>
<keyword evidence="23" id="KW-1185">Reference proteome</keyword>
<dbReference type="InterPro" id="IPR001650">
    <property type="entry name" value="Helicase_C-like"/>
</dbReference>
<feature type="region of interest" description="Disordered" evidence="18">
    <location>
        <begin position="34"/>
        <end position="57"/>
    </location>
</feature>
<evidence type="ECO:0000256" key="11">
    <source>
        <dbReference type="ARBA" id="ARBA00023015"/>
    </source>
</evidence>
<dbReference type="GO" id="GO:0005524">
    <property type="term" value="F:ATP binding"/>
    <property type="evidence" value="ECO:0007669"/>
    <property type="project" value="UniProtKB-KW"/>
</dbReference>
<evidence type="ECO:0000313" key="22">
    <source>
        <dbReference type="EMBL" id="KZS19881.1"/>
    </source>
</evidence>
<reference evidence="21" key="2">
    <citation type="submission" date="2015-10" db="EMBL/GenBank/DDBJ databases">
        <authorList>
            <person name="Gilbert D.G."/>
        </authorList>
    </citation>
    <scope>NUCLEOTIDE SEQUENCE</scope>
</reference>
<evidence type="ECO:0000256" key="6">
    <source>
        <dbReference type="ARBA" id="ARBA00022741"/>
    </source>
</evidence>
<evidence type="ECO:0000256" key="4">
    <source>
        <dbReference type="ARBA" id="ARBA00022553"/>
    </source>
</evidence>
<dbReference type="FunFam" id="3.40.50.300:FF:000577">
    <property type="entry name" value="lymphoid-specific helicase isoform X1"/>
    <property type="match status" value="1"/>
</dbReference>
<keyword evidence="5" id="KW-0132">Cell division</keyword>
<evidence type="ECO:0000313" key="23">
    <source>
        <dbReference type="Proteomes" id="UP000076858"/>
    </source>
</evidence>
<gene>
    <name evidence="22" type="ORF">APZ42_013659</name>
</gene>
<protein>
    <recommendedName>
        <fullName evidence="17">Proliferation-associated SNF2-like protein</fullName>
    </recommendedName>
</protein>
<sequence length="848" mass="97993">MLEMSLQSINDGGIADLPEDIRKEGEELTRVIEQEESEKNERLLKAQQLEDQSSQPSEMRYKRLMCLLDRSKFYANFLLQRMNAKKEEEKIKQEKLAKKEAAEKKKLKENNIDKKLEEPPSDIVKSEKKTRGAKRQTELLSPNEKTDSTQRKRLRKNNISEANILNVLDEKELRKRAAHGDADEEVDSVVEDLSEDVKNEEQTPELFEGGTMRPYQMEGYRWLVSLYENGMNGILADEMGLGKTVQCISLVAHLMDKGVTGPFLVCAPLSTLPNWMSEFKRFTPRIPIVLYHGNQEKRDEVITEIRQKFKIPGINGIKFFPVVITSFEVVIRDRKVLERLQWRYIIVDEGHRLKNYQSRLVQELKKYPSSNRLLLTGTPLQNNLSELWSLLNFLLPEIFDDLDVFTAWFRVEELQGSEAEHKIVELERKENVLSMLHQILSPFLLRRLKTDVDLQIPKKKELLVYCPMSKLQDELYRATVDHSILFLLGEPNETEVIEYQANGRPKRKAKRQDINYSNMGTNEVTEELGKMSVEKEDEEIDEWMKLSNDLQWEPRQPKKKTVQAVNTNIKMTNPMMQLRKIVNHPYLVKWEVDIETGDYIVDEAMVSDSGKLAVMDQMLKRLIKDGHKVLIFSQLTMMLDVLADYLSMRGIKFGRLDGRMNLEERAVDMDNFRNDPDMPVFLVSTRAGGLGINLTAADTVIIYDSDWNPQCDLQAQDRCHRIGQTKPVIVYRLVASDTVDQRIIERAGAKRKLEKMVIQKGKFKSGLQSSGHNSITANELIELLKARDHNGEYRSLSGQVFTEEEMDALMDRSDLLIGTESDVKGEITQLQGVFKRLDIPPEEIKKEK</sequence>
<feature type="domain" description="Helicase C-terminal" evidence="20">
    <location>
        <begin position="614"/>
        <end position="764"/>
    </location>
</feature>
<dbReference type="GO" id="GO:0006346">
    <property type="term" value="P:DNA methylation-dependent constitutive heterochromatin formation"/>
    <property type="evidence" value="ECO:0007669"/>
    <property type="project" value="TreeGrafter"/>
</dbReference>
<keyword evidence="7" id="KW-0498">Mitosis</keyword>
<reference evidence="21" key="1">
    <citation type="submission" date="2015-10" db="EMBL/GenBank/DDBJ databases">
        <title>Daphnia magna gene sets from two clonal populations assembled and annotated with EvidentialGene.</title>
        <authorList>
            <person name="Gilbert D."/>
            <person name="Podicheti R."/>
            <person name="Orsini L."/>
            <person name="Colbourne J."/>
            <person name="Pfrender M."/>
        </authorList>
    </citation>
    <scope>NUCLEOTIDE SEQUENCE</scope>
</reference>
<evidence type="ECO:0000256" key="1">
    <source>
        <dbReference type="ARBA" id="ARBA00004123"/>
    </source>
</evidence>
<dbReference type="PROSITE" id="PS51194">
    <property type="entry name" value="HELICASE_CTER"/>
    <property type="match status" value="1"/>
</dbReference>
<feature type="region of interest" description="Disordered" evidence="18">
    <location>
        <begin position="110"/>
        <end position="156"/>
    </location>
</feature>
<evidence type="ECO:0000256" key="5">
    <source>
        <dbReference type="ARBA" id="ARBA00022618"/>
    </source>
</evidence>
<keyword evidence="8" id="KW-0378">Hydrolase</keyword>
<dbReference type="Gene3D" id="3.40.50.300">
    <property type="entry name" value="P-loop containing nucleotide triphosphate hydrolases"/>
    <property type="match status" value="1"/>
</dbReference>
<dbReference type="EMBL" id="GDIP01216179">
    <property type="protein sequence ID" value="JAJ07223.1"/>
    <property type="molecule type" value="Transcribed_RNA"/>
</dbReference>
<evidence type="ECO:0000256" key="16">
    <source>
        <dbReference type="ARBA" id="ARBA00053349"/>
    </source>
</evidence>
<keyword evidence="6" id="KW-0547">Nucleotide-binding</keyword>
<comment type="similarity">
    <text evidence="2">Belongs to the SNF2/RAD54 helicase family.</text>
</comment>
<evidence type="ECO:0000259" key="19">
    <source>
        <dbReference type="PROSITE" id="PS51192"/>
    </source>
</evidence>
<reference evidence="22 23" key="3">
    <citation type="submission" date="2016-03" db="EMBL/GenBank/DDBJ databases">
        <title>EvidentialGene: Evidence-directed Construction of Genes on Genomes.</title>
        <authorList>
            <person name="Gilbert D.G."/>
            <person name="Choi J.-H."/>
            <person name="Mockaitis K."/>
            <person name="Colbourne J."/>
            <person name="Pfrender M."/>
        </authorList>
    </citation>
    <scope>NUCLEOTIDE SEQUENCE [LARGE SCALE GENOMIC DNA]</scope>
    <source>
        <strain evidence="22 23">Xinb3</strain>
        <tissue evidence="22">Complete organism</tissue>
    </source>
</reference>
<comment type="function">
    <text evidence="16">Plays an essential role in normal development and survival. Involved in regulation of the expansion or survival of lymphoid cells. Required for de novo or maintenance DNA methylation. May control silencing of the imprinted CDKN1C gene through DNA methylation. May play a role in formation and organization of heterochromatin, implying a functional role in the regulation of transcription and mitosis.</text>
</comment>
<evidence type="ECO:0000256" key="12">
    <source>
        <dbReference type="ARBA" id="ARBA00023054"/>
    </source>
</evidence>
<dbReference type="GO" id="GO:0051301">
    <property type="term" value="P:cell division"/>
    <property type="evidence" value="ECO:0007669"/>
    <property type="project" value="UniProtKB-KW"/>
</dbReference>
<proteinExistence type="inferred from homology"/>
<evidence type="ECO:0000256" key="2">
    <source>
        <dbReference type="ARBA" id="ARBA00007025"/>
    </source>
</evidence>
<dbReference type="PANTHER" id="PTHR47161:SF1">
    <property type="entry name" value="LYMPHOID-SPECIFIC HELICASE"/>
    <property type="match status" value="1"/>
</dbReference>